<keyword evidence="4" id="KW-1185">Reference proteome</keyword>
<sequence>MKRRIGNSDLEVFPIGLGTMGMSEFYGQTNEEQSISTIHKAIELGVDFFDTADMYGSGHNEELLGKALKGKFDKITLATKFANMRGPNGEFLGINGKPEYVRQACEASLKRLGIDTIDLYYYHRVDPEVPIEETVGAMAELVKEGKVRYLGLSEVNGETLRRAHAVHPISAVQSEYSIWTRDIEEANLKECRELGVTTVAYSPLGRGILTGKFNKIEDPNDYRYHLPRMQTENFNSNKKIVEKVEEIAASKNAKASQIALAWVLAKGKDIIPIPGTKREKYLIENLGALKIELTNDEISALDELYGLVKGNRYDDYSMTSTLQ</sequence>
<dbReference type="RefSeq" id="WP_202857218.1">
    <property type="nucleotide sequence ID" value="NZ_JAEUGD010000053.1"/>
</dbReference>
<dbReference type="CDD" id="cd19076">
    <property type="entry name" value="AKR_AKR13A_13D"/>
    <property type="match status" value="1"/>
</dbReference>
<dbReference type="InterPro" id="IPR020471">
    <property type="entry name" value="AKR"/>
</dbReference>
<dbReference type="PANTHER" id="PTHR43625">
    <property type="entry name" value="AFLATOXIN B1 ALDEHYDE REDUCTASE"/>
    <property type="match status" value="1"/>
</dbReference>
<gene>
    <name evidence="3" type="ORF">JMN32_15280</name>
</gene>
<dbReference type="Gene3D" id="3.20.20.100">
    <property type="entry name" value="NADP-dependent oxidoreductase domain"/>
    <property type="match status" value="1"/>
</dbReference>
<evidence type="ECO:0000259" key="2">
    <source>
        <dbReference type="Pfam" id="PF00248"/>
    </source>
</evidence>
<evidence type="ECO:0000313" key="4">
    <source>
        <dbReference type="Proteomes" id="UP000614216"/>
    </source>
</evidence>
<dbReference type="GO" id="GO:0005737">
    <property type="term" value="C:cytoplasm"/>
    <property type="evidence" value="ECO:0007669"/>
    <property type="project" value="TreeGrafter"/>
</dbReference>
<name>A0A937KCR6_9BACT</name>
<dbReference type="GO" id="GO:0016491">
    <property type="term" value="F:oxidoreductase activity"/>
    <property type="evidence" value="ECO:0007669"/>
    <property type="project" value="UniProtKB-KW"/>
</dbReference>
<dbReference type="PANTHER" id="PTHR43625:SF40">
    <property type="entry name" value="ALDO-KETO REDUCTASE YAKC [NADP(+)]"/>
    <property type="match status" value="1"/>
</dbReference>
<dbReference type="Proteomes" id="UP000614216">
    <property type="component" value="Unassembled WGS sequence"/>
</dbReference>
<organism evidence="3 4">
    <name type="scientific">Fulvivirga marina</name>
    <dbReference type="NCBI Taxonomy" id="2494733"/>
    <lineage>
        <taxon>Bacteria</taxon>
        <taxon>Pseudomonadati</taxon>
        <taxon>Bacteroidota</taxon>
        <taxon>Cytophagia</taxon>
        <taxon>Cytophagales</taxon>
        <taxon>Fulvivirgaceae</taxon>
        <taxon>Fulvivirga</taxon>
    </lineage>
</organism>
<protein>
    <submittedName>
        <fullName evidence="3">Aldo/keto reductase</fullName>
    </submittedName>
</protein>
<dbReference type="InterPro" id="IPR036812">
    <property type="entry name" value="NAD(P)_OxRdtase_dom_sf"/>
</dbReference>
<accession>A0A937KCR6</accession>
<dbReference type="InterPro" id="IPR023210">
    <property type="entry name" value="NADP_OxRdtase_dom"/>
</dbReference>
<feature type="domain" description="NADP-dependent oxidoreductase" evidence="2">
    <location>
        <begin position="14"/>
        <end position="305"/>
    </location>
</feature>
<reference evidence="3" key="1">
    <citation type="submission" date="2021-01" db="EMBL/GenBank/DDBJ databases">
        <title>Fulvivirga kasyanovii gen. nov., sp nov., a novel member of the phylum Bacteroidetes isolated from seawater in a mussel farm.</title>
        <authorList>
            <person name="Zhao L.-H."/>
            <person name="Wang Z.-J."/>
        </authorList>
    </citation>
    <scope>NUCLEOTIDE SEQUENCE</scope>
    <source>
        <strain evidence="3">29W222</strain>
    </source>
</reference>
<dbReference type="AlphaFoldDB" id="A0A937KCR6"/>
<keyword evidence="1" id="KW-0560">Oxidoreductase</keyword>
<dbReference type="PRINTS" id="PR00069">
    <property type="entry name" value="ALDKETRDTASE"/>
</dbReference>
<dbReference type="InterPro" id="IPR050791">
    <property type="entry name" value="Aldo-Keto_reductase"/>
</dbReference>
<proteinExistence type="predicted"/>
<evidence type="ECO:0000313" key="3">
    <source>
        <dbReference type="EMBL" id="MBL6447679.1"/>
    </source>
</evidence>
<comment type="caution">
    <text evidence="3">The sequence shown here is derived from an EMBL/GenBank/DDBJ whole genome shotgun (WGS) entry which is preliminary data.</text>
</comment>
<evidence type="ECO:0000256" key="1">
    <source>
        <dbReference type="ARBA" id="ARBA00023002"/>
    </source>
</evidence>
<dbReference type="SUPFAM" id="SSF51430">
    <property type="entry name" value="NAD(P)-linked oxidoreductase"/>
    <property type="match status" value="1"/>
</dbReference>
<dbReference type="EMBL" id="JAEUGD010000053">
    <property type="protein sequence ID" value="MBL6447679.1"/>
    <property type="molecule type" value="Genomic_DNA"/>
</dbReference>
<dbReference type="Pfam" id="PF00248">
    <property type="entry name" value="Aldo_ket_red"/>
    <property type="match status" value="1"/>
</dbReference>